<organism evidence="1 2">
    <name type="scientific">Candidatus Nomurabacteria bacterium RIFCSPHIGHO2_01_FULL_40_24b</name>
    <dbReference type="NCBI Taxonomy" id="1801739"/>
    <lineage>
        <taxon>Bacteria</taxon>
        <taxon>Candidatus Nomuraibacteriota</taxon>
    </lineage>
</organism>
<sequence length="63" mass="6935">MRKRLGDKFIYATRIPSITAELTTRRDGVNFPHRVLGGISPADLLVEASAPAGKLLEHHQSPK</sequence>
<dbReference type="EMBL" id="MFTP01000006">
    <property type="protein sequence ID" value="OGI66067.1"/>
    <property type="molecule type" value="Genomic_DNA"/>
</dbReference>
<dbReference type="Proteomes" id="UP000177370">
    <property type="component" value="Unassembled WGS sequence"/>
</dbReference>
<gene>
    <name evidence="1" type="ORF">A2647_02510</name>
</gene>
<protein>
    <submittedName>
        <fullName evidence="1">Uncharacterized protein</fullName>
    </submittedName>
</protein>
<evidence type="ECO:0000313" key="2">
    <source>
        <dbReference type="Proteomes" id="UP000177370"/>
    </source>
</evidence>
<name>A0A1F6V8Q2_9BACT</name>
<accession>A0A1F6V8Q2</accession>
<comment type="caution">
    <text evidence="1">The sequence shown here is derived from an EMBL/GenBank/DDBJ whole genome shotgun (WGS) entry which is preliminary data.</text>
</comment>
<dbReference type="AlphaFoldDB" id="A0A1F6V8Q2"/>
<proteinExistence type="predicted"/>
<reference evidence="1 2" key="1">
    <citation type="journal article" date="2016" name="Nat. Commun.">
        <title>Thousands of microbial genomes shed light on interconnected biogeochemical processes in an aquifer system.</title>
        <authorList>
            <person name="Anantharaman K."/>
            <person name="Brown C.T."/>
            <person name="Hug L.A."/>
            <person name="Sharon I."/>
            <person name="Castelle C.J."/>
            <person name="Probst A.J."/>
            <person name="Thomas B.C."/>
            <person name="Singh A."/>
            <person name="Wilkins M.J."/>
            <person name="Karaoz U."/>
            <person name="Brodie E.L."/>
            <person name="Williams K.H."/>
            <person name="Hubbard S.S."/>
            <person name="Banfield J.F."/>
        </authorList>
    </citation>
    <scope>NUCLEOTIDE SEQUENCE [LARGE SCALE GENOMIC DNA]</scope>
</reference>
<evidence type="ECO:0000313" key="1">
    <source>
        <dbReference type="EMBL" id="OGI66067.1"/>
    </source>
</evidence>